<reference evidence="2" key="1">
    <citation type="journal article" date="2023" name="G3 (Bethesda)">
        <title>A reference genome for the long-term kleptoplast-retaining sea slug Elysia crispata morphotype clarki.</title>
        <authorList>
            <person name="Eastman K.E."/>
            <person name="Pendleton A.L."/>
            <person name="Shaikh M.A."/>
            <person name="Suttiyut T."/>
            <person name="Ogas R."/>
            <person name="Tomko P."/>
            <person name="Gavelis G."/>
            <person name="Widhalm J.R."/>
            <person name="Wisecaver J.H."/>
        </authorList>
    </citation>
    <scope>NUCLEOTIDE SEQUENCE</scope>
    <source>
        <strain evidence="2">ECLA1</strain>
    </source>
</reference>
<feature type="compositionally biased region" description="Pro residues" evidence="1">
    <location>
        <begin position="46"/>
        <end position="61"/>
    </location>
</feature>
<evidence type="ECO:0000256" key="1">
    <source>
        <dbReference type="SAM" id="MobiDB-lite"/>
    </source>
</evidence>
<dbReference type="Proteomes" id="UP001283361">
    <property type="component" value="Unassembled WGS sequence"/>
</dbReference>
<evidence type="ECO:0000313" key="3">
    <source>
        <dbReference type="Proteomes" id="UP001283361"/>
    </source>
</evidence>
<keyword evidence="3" id="KW-1185">Reference proteome</keyword>
<organism evidence="2 3">
    <name type="scientific">Elysia crispata</name>
    <name type="common">lettuce slug</name>
    <dbReference type="NCBI Taxonomy" id="231223"/>
    <lineage>
        <taxon>Eukaryota</taxon>
        <taxon>Metazoa</taxon>
        <taxon>Spiralia</taxon>
        <taxon>Lophotrochozoa</taxon>
        <taxon>Mollusca</taxon>
        <taxon>Gastropoda</taxon>
        <taxon>Heterobranchia</taxon>
        <taxon>Euthyneura</taxon>
        <taxon>Panpulmonata</taxon>
        <taxon>Sacoglossa</taxon>
        <taxon>Placobranchoidea</taxon>
        <taxon>Plakobranchidae</taxon>
        <taxon>Elysia</taxon>
    </lineage>
</organism>
<protein>
    <submittedName>
        <fullName evidence="2">Uncharacterized protein</fullName>
    </submittedName>
</protein>
<evidence type="ECO:0000313" key="2">
    <source>
        <dbReference type="EMBL" id="KAK3785245.1"/>
    </source>
</evidence>
<name>A0AAE1ACX8_9GAST</name>
<proteinExistence type="predicted"/>
<feature type="compositionally biased region" description="Low complexity" evidence="1">
    <location>
        <begin position="33"/>
        <end position="45"/>
    </location>
</feature>
<sequence length="198" mass="21022">MQAGPPRYASQSPAMRPNYPQGPYSASPRPGFPQMAPGRMGMPGPGMSPHPPYAAGTPPPSTATKGTRMGLSLQGNNCFSQWNQCLWVPSVCGRRSHQSRSQPQPRRVTPGRLDPRSWGVTDWIESLKCRRSPCALSGTGPFVPFTASAGFDSLTDGQCLEGVRGVSRCGPGVDLSTAPAPAHVSLCPLLTFLIKTCS</sequence>
<dbReference type="EMBL" id="JAWDGP010002150">
    <property type="protein sequence ID" value="KAK3785245.1"/>
    <property type="molecule type" value="Genomic_DNA"/>
</dbReference>
<accession>A0AAE1ACX8</accession>
<feature type="region of interest" description="Disordered" evidence="1">
    <location>
        <begin position="1"/>
        <end position="66"/>
    </location>
</feature>
<dbReference type="AlphaFoldDB" id="A0AAE1ACX8"/>
<gene>
    <name evidence="2" type="ORF">RRG08_036781</name>
</gene>
<comment type="caution">
    <text evidence="2">The sequence shown here is derived from an EMBL/GenBank/DDBJ whole genome shotgun (WGS) entry which is preliminary data.</text>
</comment>